<protein>
    <recommendedName>
        <fullName evidence="16">UDP-N-acetylenolpyruvoylglucosamine reductase</fullName>
        <ecNumber evidence="16">1.3.1.98</ecNumber>
    </recommendedName>
    <alternativeName>
        <fullName evidence="16">UDP-N-acetylmuramate dehydrogenase</fullName>
    </alternativeName>
</protein>
<dbReference type="InterPro" id="IPR006094">
    <property type="entry name" value="Oxid_FAD_bind_N"/>
</dbReference>
<dbReference type="GO" id="GO:0008360">
    <property type="term" value="P:regulation of cell shape"/>
    <property type="evidence" value="ECO:0007669"/>
    <property type="project" value="UniProtKB-KW"/>
</dbReference>
<keyword evidence="9 16" id="KW-0521">NADP</keyword>
<dbReference type="GO" id="GO:0051301">
    <property type="term" value="P:cell division"/>
    <property type="evidence" value="ECO:0007669"/>
    <property type="project" value="UniProtKB-KW"/>
</dbReference>
<keyword evidence="8 16" id="KW-0274">FAD</keyword>
<evidence type="ECO:0000313" key="18">
    <source>
        <dbReference type="EMBL" id="HIU36463.1"/>
    </source>
</evidence>
<evidence type="ECO:0000256" key="1">
    <source>
        <dbReference type="ARBA" id="ARBA00001974"/>
    </source>
</evidence>
<dbReference type="PANTHER" id="PTHR21071:SF4">
    <property type="entry name" value="UDP-N-ACETYLENOLPYRUVOYLGLUCOSAMINE REDUCTASE"/>
    <property type="match status" value="1"/>
</dbReference>
<dbReference type="Pfam" id="PF01565">
    <property type="entry name" value="FAD_binding_4"/>
    <property type="match status" value="1"/>
</dbReference>
<dbReference type="GO" id="GO:0071949">
    <property type="term" value="F:FAD binding"/>
    <property type="evidence" value="ECO:0007669"/>
    <property type="project" value="InterPro"/>
</dbReference>
<evidence type="ECO:0000256" key="9">
    <source>
        <dbReference type="ARBA" id="ARBA00022857"/>
    </source>
</evidence>
<keyword evidence="10 16" id="KW-0133">Cell shape</keyword>
<proteinExistence type="inferred from homology"/>
<dbReference type="PROSITE" id="PS51387">
    <property type="entry name" value="FAD_PCMH"/>
    <property type="match status" value="1"/>
</dbReference>
<dbReference type="NCBIfam" id="NF010480">
    <property type="entry name" value="PRK13905.1"/>
    <property type="match status" value="1"/>
</dbReference>
<evidence type="ECO:0000256" key="16">
    <source>
        <dbReference type="HAMAP-Rule" id="MF_00037"/>
    </source>
</evidence>
<evidence type="ECO:0000256" key="15">
    <source>
        <dbReference type="ARBA" id="ARBA00048914"/>
    </source>
</evidence>
<keyword evidence="11 16" id="KW-0573">Peptidoglycan synthesis</keyword>
<dbReference type="InterPro" id="IPR003170">
    <property type="entry name" value="MurB"/>
</dbReference>
<dbReference type="Gene3D" id="3.30.43.10">
    <property type="entry name" value="Uridine Diphospho-n-acetylenolpyruvylglucosamine Reductase, domain 2"/>
    <property type="match status" value="1"/>
</dbReference>
<organism evidence="18 19">
    <name type="scientific">Candidatus Fimenecus excrementigallinarum</name>
    <dbReference type="NCBI Taxonomy" id="2840816"/>
    <lineage>
        <taxon>Bacteria</taxon>
        <taxon>Bacillati</taxon>
        <taxon>Bacillota</taxon>
        <taxon>Clostridia</taxon>
        <taxon>Candidatus Fimenecus</taxon>
    </lineage>
</organism>
<dbReference type="GO" id="GO:0071555">
    <property type="term" value="P:cell wall organization"/>
    <property type="evidence" value="ECO:0007669"/>
    <property type="project" value="UniProtKB-KW"/>
</dbReference>
<dbReference type="Proteomes" id="UP000824071">
    <property type="component" value="Unassembled WGS sequence"/>
</dbReference>
<dbReference type="GO" id="GO:0009252">
    <property type="term" value="P:peptidoglycan biosynthetic process"/>
    <property type="evidence" value="ECO:0007669"/>
    <property type="project" value="UniProtKB-UniRule"/>
</dbReference>
<reference evidence="18" key="1">
    <citation type="submission" date="2020-10" db="EMBL/GenBank/DDBJ databases">
        <authorList>
            <person name="Gilroy R."/>
        </authorList>
    </citation>
    <scope>NUCLEOTIDE SEQUENCE</scope>
    <source>
        <strain evidence="18">ChiGjej1B1-19959</strain>
    </source>
</reference>
<feature type="active site" evidence="16">
    <location>
        <position position="303"/>
    </location>
</feature>
<dbReference type="InterPro" id="IPR036318">
    <property type="entry name" value="FAD-bd_PCMH-like_sf"/>
</dbReference>
<comment type="subcellular location">
    <subcellularLocation>
        <location evidence="3 16">Cytoplasm</location>
    </subcellularLocation>
</comment>
<dbReference type="Gene3D" id="3.30.465.10">
    <property type="match status" value="1"/>
</dbReference>
<keyword evidence="7 16" id="KW-0285">Flavoprotein</keyword>
<dbReference type="InterPro" id="IPR011601">
    <property type="entry name" value="MurB_C"/>
</dbReference>
<dbReference type="GO" id="GO:0005829">
    <property type="term" value="C:cytosol"/>
    <property type="evidence" value="ECO:0007669"/>
    <property type="project" value="TreeGrafter"/>
</dbReference>
<keyword evidence="12 16" id="KW-0560">Oxidoreductase</keyword>
<comment type="similarity">
    <text evidence="16">Belongs to the MurB family.</text>
</comment>
<comment type="pathway">
    <text evidence="4 16">Cell wall biogenesis; peptidoglycan biosynthesis.</text>
</comment>
<dbReference type="InterPro" id="IPR016169">
    <property type="entry name" value="FAD-bd_PCMH_sub2"/>
</dbReference>
<comment type="caution">
    <text evidence="18">The sequence shown here is derived from an EMBL/GenBank/DDBJ whole genome shotgun (WGS) entry which is preliminary data.</text>
</comment>
<dbReference type="EC" id="1.3.1.98" evidence="16"/>
<keyword evidence="13 16" id="KW-0131">Cell cycle</keyword>
<feature type="active site" description="Proton donor" evidence="16">
    <location>
        <position position="233"/>
    </location>
</feature>
<evidence type="ECO:0000256" key="13">
    <source>
        <dbReference type="ARBA" id="ARBA00023306"/>
    </source>
</evidence>
<comment type="cofactor">
    <cofactor evidence="1 16">
        <name>FAD</name>
        <dbReference type="ChEBI" id="CHEBI:57692"/>
    </cofactor>
</comment>
<feature type="active site" evidence="16">
    <location>
        <position position="183"/>
    </location>
</feature>
<dbReference type="NCBIfam" id="TIGR00179">
    <property type="entry name" value="murB"/>
    <property type="match status" value="1"/>
</dbReference>
<evidence type="ECO:0000256" key="4">
    <source>
        <dbReference type="ARBA" id="ARBA00004752"/>
    </source>
</evidence>
<evidence type="ECO:0000256" key="8">
    <source>
        <dbReference type="ARBA" id="ARBA00022827"/>
    </source>
</evidence>
<name>A0A9D1LDC8_9FIRM</name>
<gene>
    <name evidence="16 18" type="primary">murB</name>
    <name evidence="18" type="ORF">IAC53_07665</name>
</gene>
<dbReference type="SUPFAM" id="SSF56194">
    <property type="entry name" value="Uridine diphospho-N-Acetylenolpyruvylglucosamine reductase, MurB, C-terminal domain"/>
    <property type="match status" value="1"/>
</dbReference>
<dbReference type="InterPro" id="IPR016166">
    <property type="entry name" value="FAD-bd_PCMH"/>
</dbReference>
<evidence type="ECO:0000256" key="2">
    <source>
        <dbReference type="ARBA" id="ARBA00003921"/>
    </source>
</evidence>
<keyword evidence="5 16" id="KW-0963">Cytoplasm</keyword>
<dbReference type="PANTHER" id="PTHR21071">
    <property type="entry name" value="UDP-N-ACETYLENOLPYRUVOYLGLUCOSAMINE REDUCTASE"/>
    <property type="match status" value="1"/>
</dbReference>
<dbReference type="Gene3D" id="3.90.78.10">
    <property type="entry name" value="UDP-N-acetylenolpyruvoylglucosamine reductase, C-terminal domain"/>
    <property type="match status" value="1"/>
</dbReference>
<dbReference type="HAMAP" id="MF_00037">
    <property type="entry name" value="MurB"/>
    <property type="match status" value="1"/>
</dbReference>
<evidence type="ECO:0000256" key="10">
    <source>
        <dbReference type="ARBA" id="ARBA00022960"/>
    </source>
</evidence>
<dbReference type="SUPFAM" id="SSF56176">
    <property type="entry name" value="FAD-binding/transporter-associated domain-like"/>
    <property type="match status" value="1"/>
</dbReference>
<keyword evidence="14 16" id="KW-0961">Cell wall biogenesis/degradation</keyword>
<evidence type="ECO:0000256" key="6">
    <source>
        <dbReference type="ARBA" id="ARBA00022618"/>
    </source>
</evidence>
<dbReference type="InterPro" id="IPR036635">
    <property type="entry name" value="MurB_C_sf"/>
</dbReference>
<reference evidence="18" key="2">
    <citation type="journal article" date="2021" name="PeerJ">
        <title>Extensive microbial diversity within the chicken gut microbiome revealed by metagenomics and culture.</title>
        <authorList>
            <person name="Gilroy R."/>
            <person name="Ravi A."/>
            <person name="Getino M."/>
            <person name="Pursley I."/>
            <person name="Horton D.L."/>
            <person name="Alikhan N.F."/>
            <person name="Baker D."/>
            <person name="Gharbi K."/>
            <person name="Hall N."/>
            <person name="Watson M."/>
            <person name="Adriaenssens E.M."/>
            <person name="Foster-Nyarko E."/>
            <person name="Jarju S."/>
            <person name="Secka A."/>
            <person name="Antonio M."/>
            <person name="Oren A."/>
            <person name="Chaudhuri R.R."/>
            <person name="La Ragione R."/>
            <person name="Hildebrand F."/>
            <person name="Pallen M.J."/>
        </authorList>
    </citation>
    <scope>NUCLEOTIDE SEQUENCE</scope>
    <source>
        <strain evidence="18">ChiGjej1B1-19959</strain>
    </source>
</reference>
<dbReference type="EMBL" id="DVMW01000043">
    <property type="protein sequence ID" value="HIU36463.1"/>
    <property type="molecule type" value="Genomic_DNA"/>
</dbReference>
<sequence length="321" mass="33980">MSETEGFAVFDAVLKAARRHGVRWETDYPMRKLTTFRTGGPASLLVQPNSEGALQDILQAALSENIPYCVIGNGSNLLVSDEGFCGLVIRIGAEMSGIEELGGGRLRVEAGASMSTLCNAACKLGLSGLEFAFGIPGTAGGAAVMNAGAYGGEMRDVLLSCDHLDSRGNPGAFTGEALDLSYRHSAYSAGGYILTALTLRLMPDSTQAIRARMEENLRRRKEKQPLDFPSAGSTFKRPEGHFAGALIEQCGLKGCRIGGAQVSEKHAGFIINAQEATSADIAALIAFVRQRVLEETGVLLSPEVKWIGPLPESGDAALWNS</sequence>
<evidence type="ECO:0000256" key="12">
    <source>
        <dbReference type="ARBA" id="ARBA00023002"/>
    </source>
</evidence>
<evidence type="ECO:0000256" key="7">
    <source>
        <dbReference type="ARBA" id="ARBA00022630"/>
    </source>
</evidence>
<dbReference type="GO" id="GO:0008762">
    <property type="term" value="F:UDP-N-acetylmuramate dehydrogenase activity"/>
    <property type="evidence" value="ECO:0007669"/>
    <property type="project" value="UniProtKB-UniRule"/>
</dbReference>
<dbReference type="Pfam" id="PF02873">
    <property type="entry name" value="MurB_C"/>
    <property type="match status" value="1"/>
</dbReference>
<evidence type="ECO:0000256" key="3">
    <source>
        <dbReference type="ARBA" id="ARBA00004496"/>
    </source>
</evidence>
<evidence type="ECO:0000313" key="19">
    <source>
        <dbReference type="Proteomes" id="UP000824071"/>
    </source>
</evidence>
<comment type="catalytic activity">
    <reaction evidence="15 16">
        <text>UDP-N-acetyl-alpha-D-muramate + NADP(+) = UDP-N-acetyl-3-O-(1-carboxyvinyl)-alpha-D-glucosamine + NADPH + H(+)</text>
        <dbReference type="Rhea" id="RHEA:12248"/>
        <dbReference type="ChEBI" id="CHEBI:15378"/>
        <dbReference type="ChEBI" id="CHEBI:57783"/>
        <dbReference type="ChEBI" id="CHEBI:58349"/>
        <dbReference type="ChEBI" id="CHEBI:68483"/>
        <dbReference type="ChEBI" id="CHEBI:70757"/>
        <dbReference type="EC" id="1.3.1.98"/>
    </reaction>
</comment>
<evidence type="ECO:0000256" key="11">
    <source>
        <dbReference type="ARBA" id="ARBA00022984"/>
    </source>
</evidence>
<dbReference type="InterPro" id="IPR016167">
    <property type="entry name" value="FAD-bd_PCMH_sub1"/>
</dbReference>
<comment type="function">
    <text evidence="2 16">Cell wall formation.</text>
</comment>
<evidence type="ECO:0000256" key="14">
    <source>
        <dbReference type="ARBA" id="ARBA00023316"/>
    </source>
</evidence>
<evidence type="ECO:0000259" key="17">
    <source>
        <dbReference type="PROSITE" id="PS51387"/>
    </source>
</evidence>
<feature type="domain" description="FAD-binding PCMH-type" evidence="17">
    <location>
        <begin position="37"/>
        <end position="204"/>
    </location>
</feature>
<accession>A0A9D1LDC8</accession>
<evidence type="ECO:0000256" key="5">
    <source>
        <dbReference type="ARBA" id="ARBA00022490"/>
    </source>
</evidence>
<dbReference type="AlphaFoldDB" id="A0A9D1LDC8"/>
<keyword evidence="6 16" id="KW-0132">Cell division</keyword>